<accession>A0A2G3E1G1</accession>
<name>A0A2G3E1G1_9FIRM</name>
<keyword evidence="1" id="KW-1133">Transmembrane helix</keyword>
<organism evidence="2 3">
    <name type="scientific">Agathobacter ruminis</name>
    <dbReference type="NCBI Taxonomy" id="1712665"/>
    <lineage>
        <taxon>Bacteria</taxon>
        <taxon>Bacillati</taxon>
        <taxon>Bacillota</taxon>
        <taxon>Clostridia</taxon>
        <taxon>Lachnospirales</taxon>
        <taxon>Lachnospiraceae</taxon>
        <taxon>Agathobacter</taxon>
    </lineage>
</organism>
<evidence type="ECO:0000256" key="1">
    <source>
        <dbReference type="SAM" id="Phobius"/>
    </source>
</evidence>
<feature type="transmembrane region" description="Helical" evidence="1">
    <location>
        <begin position="6"/>
        <end position="28"/>
    </location>
</feature>
<reference evidence="2 3" key="1">
    <citation type="submission" date="2017-10" db="EMBL/GenBank/DDBJ databases">
        <title>Resolving the taxonomy of Roseburia spp., Eubacterium rectale and Agathobacter spp. through phylogenomic analysis.</title>
        <authorList>
            <person name="Sheridan P.O."/>
            <person name="Walker A.W."/>
            <person name="Duncan S.H."/>
            <person name="Scott K.P."/>
            <person name="Toole P.W.O."/>
            <person name="Luis P."/>
            <person name="Flint H.J."/>
        </authorList>
    </citation>
    <scope>NUCLEOTIDE SEQUENCE [LARGE SCALE GENOMIC DNA]</scope>
    <source>
        <strain evidence="2 3">JK623</strain>
    </source>
</reference>
<keyword evidence="1" id="KW-0472">Membrane</keyword>
<evidence type="ECO:0000313" key="2">
    <source>
        <dbReference type="EMBL" id="PHU37061.1"/>
    </source>
</evidence>
<protein>
    <submittedName>
        <fullName evidence="2">Uncharacterized protein</fullName>
    </submittedName>
</protein>
<keyword evidence="3" id="KW-1185">Reference proteome</keyword>
<keyword evidence="1" id="KW-0812">Transmembrane</keyword>
<sequence>MKKTGYVILWSVVGAMVIAIGIGLFFAIREKMTRITAETVDVSDWISDEDITVKEHYCAHTGMYPTASDTFINFASNGSYEMKTGTSSMAQGTYTVDKNVITTSYQSSYSSSSAEVKLLAEGNFIFFESNICSGDEIPDDDTFDATVSRVDAAGYGYQYEFRKDGTYTLTHGEAKDCRKWTVVDGTYKRNADNTLTVTLNDSDALPLYISHGHLVTSFYTEISNDEYDKAMKEAEEKSKENTEK</sequence>
<dbReference type="Proteomes" id="UP000224563">
    <property type="component" value="Unassembled WGS sequence"/>
</dbReference>
<comment type="caution">
    <text evidence="2">The sequence shown here is derived from an EMBL/GenBank/DDBJ whole genome shotgun (WGS) entry which is preliminary data.</text>
</comment>
<evidence type="ECO:0000313" key="3">
    <source>
        <dbReference type="Proteomes" id="UP000224563"/>
    </source>
</evidence>
<proteinExistence type="predicted"/>
<dbReference type="EMBL" id="PDYG01000086">
    <property type="protein sequence ID" value="PHU37061.1"/>
    <property type="molecule type" value="Genomic_DNA"/>
</dbReference>
<dbReference type="RefSeq" id="WP_031543892.1">
    <property type="nucleotide sequence ID" value="NZ_JANSWH010000087.1"/>
</dbReference>
<reference evidence="2 3" key="2">
    <citation type="submission" date="2017-10" db="EMBL/GenBank/DDBJ databases">
        <authorList>
            <person name="Banno H."/>
            <person name="Chua N.-H."/>
        </authorList>
    </citation>
    <scope>NUCLEOTIDE SEQUENCE [LARGE SCALE GENOMIC DNA]</scope>
    <source>
        <strain evidence="2 3">JK623</strain>
    </source>
</reference>
<dbReference type="AlphaFoldDB" id="A0A2G3E1G1"/>
<gene>
    <name evidence="2" type="ORF">CSX02_09930</name>
</gene>